<proteinExistence type="predicted"/>
<sequence length="37" mass="4192">MAIIEKATAKESEDIGCKKENIIAIKFYKKLGYKKTS</sequence>
<keyword evidence="2" id="KW-1185">Reference proteome</keyword>
<accession>A0A2K1P7C6</accession>
<name>A0A2K1P7C6_9BACT</name>
<evidence type="ECO:0000313" key="2">
    <source>
        <dbReference type="Proteomes" id="UP000236604"/>
    </source>
</evidence>
<evidence type="ECO:0000313" key="1">
    <source>
        <dbReference type="EMBL" id="PNR98702.1"/>
    </source>
</evidence>
<dbReference type="EMBL" id="AZRN01000033">
    <property type="protein sequence ID" value="PNR98702.1"/>
    <property type="molecule type" value="Genomic_DNA"/>
</dbReference>
<reference evidence="1 2" key="1">
    <citation type="submission" date="2013-12" db="EMBL/GenBank/DDBJ databases">
        <title>Comparative genomics of Petrotoga isolates.</title>
        <authorList>
            <person name="Nesbo C.L."/>
            <person name="Charchuk R."/>
            <person name="Chow K."/>
        </authorList>
    </citation>
    <scope>NUCLEOTIDE SEQUENCE [LARGE SCALE GENOMIC DNA]</scope>
    <source>
        <strain evidence="1 2">DSM 14811</strain>
    </source>
</reference>
<gene>
    <name evidence="1" type="ORF">X927_08110</name>
</gene>
<dbReference type="Proteomes" id="UP000236604">
    <property type="component" value="Unassembled WGS sequence"/>
</dbReference>
<evidence type="ECO:0008006" key="3">
    <source>
        <dbReference type="Google" id="ProtNLM"/>
    </source>
</evidence>
<comment type="caution">
    <text evidence="1">The sequence shown here is derived from an EMBL/GenBank/DDBJ whole genome shotgun (WGS) entry which is preliminary data.</text>
</comment>
<dbReference type="AlphaFoldDB" id="A0A2K1P7C6"/>
<organism evidence="1 2">
    <name type="scientific">Petrotoga mexicana DSM 14811</name>
    <dbReference type="NCBI Taxonomy" id="1122954"/>
    <lineage>
        <taxon>Bacteria</taxon>
        <taxon>Thermotogati</taxon>
        <taxon>Thermotogota</taxon>
        <taxon>Thermotogae</taxon>
        <taxon>Petrotogales</taxon>
        <taxon>Petrotogaceae</taxon>
        <taxon>Petrotoga</taxon>
    </lineage>
</organism>
<protein>
    <recommendedName>
        <fullName evidence="3">N-acetyltransferase domain-containing protein</fullName>
    </recommendedName>
</protein>